<dbReference type="GO" id="GO:0050427">
    <property type="term" value="P:3'-phosphoadenosine 5'-phosphosulfate metabolic process"/>
    <property type="evidence" value="ECO:0007669"/>
    <property type="project" value="TreeGrafter"/>
</dbReference>
<organism evidence="8 9">
    <name type="scientific">Halopseudomonas formosensis</name>
    <dbReference type="NCBI Taxonomy" id="1002526"/>
    <lineage>
        <taxon>Bacteria</taxon>
        <taxon>Pseudomonadati</taxon>
        <taxon>Pseudomonadota</taxon>
        <taxon>Gammaproteobacteria</taxon>
        <taxon>Pseudomonadales</taxon>
        <taxon>Pseudomonadaceae</taxon>
        <taxon>Halopseudomonas</taxon>
    </lineage>
</organism>
<evidence type="ECO:0000256" key="5">
    <source>
        <dbReference type="ARBA" id="ARBA00023136"/>
    </source>
</evidence>
<dbReference type="PANTHER" id="PTHR43028">
    <property type="entry name" value="3'(2'),5'-BISPHOSPHATE NUCLEOTIDASE 1"/>
    <property type="match status" value="1"/>
</dbReference>
<feature type="binding site" evidence="6">
    <location>
        <position position="67"/>
    </location>
    <ligand>
        <name>Mg(2+)</name>
        <dbReference type="ChEBI" id="CHEBI:18420"/>
        <label>1</label>
    </ligand>
</feature>
<evidence type="ECO:0000256" key="7">
    <source>
        <dbReference type="PIRSR" id="PIRSR600760-2"/>
    </source>
</evidence>
<feature type="binding site" evidence="6">
    <location>
        <position position="87"/>
    </location>
    <ligand>
        <name>Mg(2+)</name>
        <dbReference type="ChEBI" id="CHEBI:18420"/>
        <label>1</label>
    </ligand>
</feature>
<comment type="similarity">
    <text evidence="1 6">Belongs to the inositol monophosphatase superfamily. CysQ family.</text>
</comment>
<keyword evidence="6 7" id="KW-0460">Magnesium</keyword>
<feature type="binding site" evidence="6 7">
    <location>
        <position position="90"/>
    </location>
    <ligand>
        <name>Mg(2+)</name>
        <dbReference type="ChEBI" id="CHEBI:18420"/>
        <label>2</label>
    </ligand>
</feature>
<feature type="binding site" evidence="6">
    <location>
        <position position="215"/>
    </location>
    <ligand>
        <name>Mg(2+)</name>
        <dbReference type="ChEBI" id="CHEBI:18420"/>
        <label>2</label>
    </ligand>
</feature>
<feature type="binding site" evidence="7">
    <location>
        <position position="87"/>
    </location>
    <ligand>
        <name>Mg(2+)</name>
        <dbReference type="ChEBI" id="CHEBI:18420"/>
        <label>1</label>
        <note>catalytic</note>
    </ligand>
</feature>
<dbReference type="SUPFAM" id="SSF56655">
    <property type="entry name" value="Carbohydrate phosphatase"/>
    <property type="match status" value="1"/>
</dbReference>
<feature type="binding site" evidence="6">
    <location>
        <position position="89"/>
    </location>
    <ligand>
        <name>Mg(2+)</name>
        <dbReference type="ChEBI" id="CHEBI:18420"/>
        <label>1</label>
    </ligand>
</feature>
<sequence length="267" mass="29200">MTLPFAVEALCQLARDAGEIALPWWRQDPEVITKADDSPVTAADLAANRHIMQGLQALTPDIPILSEEAADVPYEARRHWTRFWLVDPLDGTREFIAGTDEFTVNIALIEADQVRFGVVGVPARGVLYWGGAGLGSWRRQGDGPAEPIRCRAPAEPLRVVASRRHSSPDQEALLERLQAARSLELTNVGSSLKFCVLAEGSADLYPRFAPTSQWDTAAAQAVVEGAGGQVLGLDGRRFHYPQRADWLNPWFIATGLPDGALTRLLLD</sequence>
<keyword evidence="3 6" id="KW-0997">Cell inner membrane</keyword>
<keyword evidence="6 7" id="KW-0479">Metal-binding</keyword>
<evidence type="ECO:0000256" key="1">
    <source>
        <dbReference type="ARBA" id="ARBA00005289"/>
    </source>
</evidence>
<dbReference type="GO" id="GO:0005886">
    <property type="term" value="C:plasma membrane"/>
    <property type="evidence" value="ECO:0007669"/>
    <property type="project" value="UniProtKB-SubCell"/>
</dbReference>
<evidence type="ECO:0000313" key="8">
    <source>
        <dbReference type="EMBL" id="SFQ83952.1"/>
    </source>
</evidence>
<dbReference type="GO" id="GO:0000287">
    <property type="term" value="F:magnesium ion binding"/>
    <property type="evidence" value="ECO:0007669"/>
    <property type="project" value="UniProtKB-UniRule"/>
</dbReference>
<dbReference type="InterPro" id="IPR020550">
    <property type="entry name" value="Inositol_monophosphatase_CS"/>
</dbReference>
<dbReference type="PRINTS" id="PR00377">
    <property type="entry name" value="IMPHPHTASES"/>
</dbReference>
<dbReference type="InterPro" id="IPR050725">
    <property type="entry name" value="CysQ/Inositol_MonoPase"/>
</dbReference>
<dbReference type="STRING" id="1002526.SAMN05216578_10637"/>
<evidence type="ECO:0000256" key="4">
    <source>
        <dbReference type="ARBA" id="ARBA00022801"/>
    </source>
</evidence>
<evidence type="ECO:0000256" key="3">
    <source>
        <dbReference type="ARBA" id="ARBA00022519"/>
    </source>
</evidence>
<feature type="binding site" evidence="7">
    <location>
        <position position="89"/>
    </location>
    <ligand>
        <name>Mg(2+)</name>
        <dbReference type="ChEBI" id="CHEBI:18420"/>
        <label>1</label>
        <note>catalytic</note>
    </ligand>
</feature>
<dbReference type="Gene3D" id="3.40.190.80">
    <property type="match status" value="1"/>
</dbReference>
<dbReference type="Gene3D" id="3.30.540.10">
    <property type="entry name" value="Fructose-1,6-Bisphosphatase, subunit A, domain 1"/>
    <property type="match status" value="1"/>
</dbReference>
<dbReference type="AlphaFoldDB" id="A0A1I6BSQ1"/>
<keyword evidence="5 6" id="KW-0472">Membrane</keyword>
<feature type="binding site" evidence="7">
    <location>
        <position position="67"/>
    </location>
    <ligand>
        <name>Mg(2+)</name>
        <dbReference type="ChEBI" id="CHEBI:18420"/>
        <label>1</label>
        <note>catalytic</note>
    </ligand>
</feature>
<dbReference type="InterPro" id="IPR006240">
    <property type="entry name" value="CysQ"/>
</dbReference>
<dbReference type="PANTHER" id="PTHR43028:SF5">
    <property type="entry name" value="3'(2'),5'-BISPHOSPHATE NUCLEOTIDASE 1"/>
    <property type="match status" value="1"/>
</dbReference>
<gene>
    <name evidence="6" type="primary">cysQ</name>
    <name evidence="8" type="ORF">SAMN05216578_10637</name>
</gene>
<dbReference type="RefSeq" id="WP_090539037.1">
    <property type="nucleotide sequence ID" value="NZ_FOYD01000006.1"/>
</dbReference>
<dbReference type="HAMAP" id="MF_02095">
    <property type="entry name" value="CysQ"/>
    <property type="match status" value="1"/>
</dbReference>
<feature type="binding site" evidence="6">
    <location>
        <position position="87"/>
    </location>
    <ligand>
        <name>Mg(2+)</name>
        <dbReference type="ChEBI" id="CHEBI:18420"/>
        <label>2</label>
    </ligand>
</feature>
<comment type="function">
    <text evidence="6">Converts adenosine-3',5'-bisphosphate (PAP) to AMP.</text>
</comment>
<name>A0A1I6BSQ1_9GAMM</name>
<feature type="binding site" evidence="6">
    <location>
        <position position="67"/>
    </location>
    <ligand>
        <name>substrate</name>
    </ligand>
</feature>
<dbReference type="Pfam" id="PF00459">
    <property type="entry name" value="Inositol_P"/>
    <property type="match status" value="1"/>
</dbReference>
<keyword evidence="2 6" id="KW-1003">Cell membrane</keyword>
<dbReference type="Proteomes" id="UP000242815">
    <property type="component" value="Unassembled WGS sequence"/>
</dbReference>
<accession>A0A1I6BSQ1</accession>
<dbReference type="FunFam" id="3.40.190.80:FF:000005">
    <property type="entry name" value="3'(2'),5'-bisphosphate nucleotidase CysQ"/>
    <property type="match status" value="1"/>
</dbReference>
<evidence type="ECO:0000313" key="9">
    <source>
        <dbReference type="Proteomes" id="UP000242815"/>
    </source>
</evidence>
<dbReference type="CDD" id="cd01638">
    <property type="entry name" value="CysQ"/>
    <property type="match status" value="1"/>
</dbReference>
<dbReference type="NCBIfam" id="TIGR01331">
    <property type="entry name" value="bisphos_cysQ"/>
    <property type="match status" value="1"/>
</dbReference>
<dbReference type="OrthoDB" id="9785695at2"/>
<evidence type="ECO:0000256" key="2">
    <source>
        <dbReference type="ARBA" id="ARBA00022475"/>
    </source>
</evidence>
<dbReference type="GO" id="GO:0000103">
    <property type="term" value="P:sulfate assimilation"/>
    <property type="evidence" value="ECO:0007669"/>
    <property type="project" value="TreeGrafter"/>
</dbReference>
<comment type="subcellular location">
    <subcellularLocation>
        <location evidence="6">Cell inner membrane</location>
        <topology evidence="6">Peripheral membrane protein</topology>
        <orientation evidence="6">Cytoplasmic side</orientation>
    </subcellularLocation>
</comment>
<feature type="binding site" evidence="7">
    <location>
        <position position="215"/>
    </location>
    <ligand>
        <name>Mg(2+)</name>
        <dbReference type="ChEBI" id="CHEBI:18420"/>
        <label>1</label>
        <note>catalytic</note>
    </ligand>
</feature>
<evidence type="ECO:0000256" key="6">
    <source>
        <dbReference type="HAMAP-Rule" id="MF_02095"/>
    </source>
</evidence>
<feature type="binding site" evidence="6">
    <location>
        <position position="215"/>
    </location>
    <ligand>
        <name>substrate</name>
    </ligand>
</feature>
<dbReference type="GO" id="GO:0008441">
    <property type="term" value="F:3'(2'),5'-bisphosphate nucleotidase activity"/>
    <property type="evidence" value="ECO:0007669"/>
    <property type="project" value="UniProtKB-UniRule"/>
</dbReference>
<feature type="binding site" evidence="6">
    <location>
        <begin position="89"/>
        <end position="92"/>
    </location>
    <ligand>
        <name>substrate</name>
    </ligand>
</feature>
<comment type="cofactor">
    <cofactor evidence="6 7">
        <name>Mg(2+)</name>
        <dbReference type="ChEBI" id="CHEBI:18420"/>
    </cofactor>
</comment>
<comment type="catalytic activity">
    <reaction evidence="6">
        <text>adenosine 3',5'-bisphosphate + H2O = AMP + phosphate</text>
        <dbReference type="Rhea" id="RHEA:10040"/>
        <dbReference type="ChEBI" id="CHEBI:15377"/>
        <dbReference type="ChEBI" id="CHEBI:43474"/>
        <dbReference type="ChEBI" id="CHEBI:58343"/>
        <dbReference type="ChEBI" id="CHEBI:456215"/>
        <dbReference type="EC" id="3.1.3.7"/>
    </reaction>
</comment>
<dbReference type="EMBL" id="FOYD01000006">
    <property type="protein sequence ID" value="SFQ83952.1"/>
    <property type="molecule type" value="Genomic_DNA"/>
</dbReference>
<dbReference type="InterPro" id="IPR000760">
    <property type="entry name" value="Inositol_monophosphatase-like"/>
</dbReference>
<dbReference type="PROSITE" id="PS00630">
    <property type="entry name" value="IMP_2"/>
    <property type="match status" value="1"/>
</dbReference>
<keyword evidence="4 6" id="KW-0378">Hydrolase</keyword>
<reference evidence="8 9" key="1">
    <citation type="submission" date="2016-10" db="EMBL/GenBank/DDBJ databases">
        <authorList>
            <person name="de Groot N.N."/>
        </authorList>
    </citation>
    <scope>NUCLEOTIDE SEQUENCE [LARGE SCALE GENOMIC DNA]</scope>
    <source>
        <strain evidence="8 9">JCM 18415</strain>
    </source>
</reference>
<protein>
    <recommendedName>
        <fullName evidence="6">3'(2'),5'-bisphosphate nucleotidase CysQ</fullName>
        <ecNumber evidence="6">3.1.3.7</ecNumber>
    </recommendedName>
    <alternativeName>
        <fullName evidence="6">3'(2'),5-bisphosphonucleoside 3'(2')-phosphohydrolase</fullName>
    </alternativeName>
    <alternativeName>
        <fullName evidence="6">3'-phosphoadenosine 5'-phosphate phosphatase</fullName>
        <shortName evidence="6">PAP phosphatase</shortName>
    </alternativeName>
</protein>
<dbReference type="GO" id="GO:0046854">
    <property type="term" value="P:phosphatidylinositol phosphate biosynthetic process"/>
    <property type="evidence" value="ECO:0007669"/>
    <property type="project" value="InterPro"/>
</dbReference>
<proteinExistence type="inferred from homology"/>
<dbReference type="EC" id="3.1.3.7" evidence="6"/>